<dbReference type="InterPro" id="IPR036397">
    <property type="entry name" value="RNaseH_sf"/>
</dbReference>
<evidence type="ECO:0000256" key="2">
    <source>
        <dbReference type="SAM" id="MobiDB-lite"/>
    </source>
</evidence>
<keyword evidence="1" id="KW-0863">Zinc-finger</keyword>
<dbReference type="GO" id="GO:0003676">
    <property type="term" value="F:nucleic acid binding"/>
    <property type="evidence" value="ECO:0007669"/>
    <property type="project" value="InterPro"/>
</dbReference>
<dbReference type="PANTHER" id="PTHR47331">
    <property type="entry name" value="PHD-TYPE DOMAIN-CONTAINING PROTEIN"/>
    <property type="match status" value="1"/>
</dbReference>
<dbReference type="RefSeq" id="XP_030839557.1">
    <property type="nucleotide sequence ID" value="XM_030983697.1"/>
</dbReference>
<protein>
    <recommendedName>
        <fullName evidence="3">CCHC-type domain-containing protein</fullName>
    </recommendedName>
</protein>
<dbReference type="InterPro" id="IPR008042">
    <property type="entry name" value="Retrotrans_Pao"/>
</dbReference>
<feature type="domain" description="CCHC-type" evidence="3">
    <location>
        <begin position="455"/>
        <end position="469"/>
    </location>
</feature>
<dbReference type="CDD" id="cd01644">
    <property type="entry name" value="RT_pepA17"/>
    <property type="match status" value="1"/>
</dbReference>
<keyword evidence="1" id="KW-0479">Metal-binding</keyword>
<dbReference type="KEGG" id="spu:115923276"/>
<evidence type="ECO:0000256" key="1">
    <source>
        <dbReference type="PROSITE-ProRule" id="PRU00047"/>
    </source>
</evidence>
<dbReference type="InterPro" id="IPR040676">
    <property type="entry name" value="DUF5641"/>
</dbReference>
<feature type="region of interest" description="Disordered" evidence="2">
    <location>
        <begin position="382"/>
        <end position="414"/>
    </location>
</feature>
<feature type="compositionally biased region" description="Polar residues" evidence="2">
    <location>
        <begin position="397"/>
        <end position="407"/>
    </location>
</feature>
<dbReference type="GO" id="GO:0006259">
    <property type="term" value="P:DNA metabolic process"/>
    <property type="evidence" value="ECO:0007669"/>
    <property type="project" value="UniProtKB-ARBA"/>
</dbReference>
<feature type="compositionally biased region" description="Basic and acidic residues" evidence="2">
    <location>
        <begin position="485"/>
        <end position="505"/>
    </location>
</feature>
<feature type="compositionally biased region" description="Basic and acidic residues" evidence="2">
    <location>
        <begin position="1"/>
        <end position="18"/>
    </location>
</feature>
<evidence type="ECO:0000313" key="4">
    <source>
        <dbReference type="EnsemblMetazoa" id="XP_030839557"/>
    </source>
</evidence>
<dbReference type="SUPFAM" id="SSF56672">
    <property type="entry name" value="DNA/RNA polymerases"/>
    <property type="match status" value="1"/>
</dbReference>
<dbReference type="InterPro" id="IPR043502">
    <property type="entry name" value="DNA/RNA_pol_sf"/>
</dbReference>
<reference evidence="5" key="1">
    <citation type="submission" date="2015-02" db="EMBL/GenBank/DDBJ databases">
        <title>Genome sequencing for Strongylocentrotus purpuratus.</title>
        <authorList>
            <person name="Murali S."/>
            <person name="Liu Y."/>
            <person name="Vee V."/>
            <person name="English A."/>
            <person name="Wang M."/>
            <person name="Skinner E."/>
            <person name="Han Y."/>
            <person name="Muzny D.M."/>
            <person name="Worley K.C."/>
            <person name="Gibbs R.A."/>
        </authorList>
    </citation>
    <scope>NUCLEOTIDE SEQUENCE</scope>
</reference>
<dbReference type="OMA" id="DIGPEND"/>
<dbReference type="Pfam" id="PF18701">
    <property type="entry name" value="DUF5641"/>
    <property type="match status" value="1"/>
</dbReference>
<feature type="region of interest" description="Disordered" evidence="2">
    <location>
        <begin position="485"/>
        <end position="525"/>
    </location>
</feature>
<name>A0A7M7SXZ1_STRPU</name>
<dbReference type="SUPFAM" id="SSF53098">
    <property type="entry name" value="Ribonuclease H-like"/>
    <property type="match status" value="1"/>
</dbReference>
<sequence>MADTEGENRPHREPKPTEKGLQWQVEIKSKEFDSCIKSWNRTANKLRVLLGDESEASTVQETRDALQSTVDKLINTQEELAALRATAKVEDNSDDKLDEVETAHNNIMKQTLDVLIALRPSSRTSSKKSKKSLPVEPQELQDCQDWVNDIQVNDIQEEVEAVSQVSQPKLDSVQNVQAETMRFLVEQMRMTRLPLPEPAIFAGDPLTYPAWKHAFDVLIEQSGIQPMDRFFYLQKYLKGQPLELVRGYALIGDERAYLEALVALKQRYGDSFIIANAFRDKLDRWPKISSKDALGLRKLADFLHQCVTAMDRIGNLHHLNDERENQKLLAKLPDWLVVRWSRKVIGWTEMKGQFPPFQEFVRFIDEEAKIACYPITSLHHMKDRRSDQGKPVPDVRTLNTNVRSSNSDNKRQRERRNIQRSCYLCRKDHLLEECSEFASKDMTDRKRYIREKGLCYGCLKAGHMSKHCRWRSTCSICQGRHPSCLHEDRKKPEPKTETNVEDRPMETQTSWSHASFSQQPTGTSSRLTTMKSTMIVPVWLSHPTISDERMVYALLDTQSDTTFMLEKTKDEMNLQGVPVSLLLSTMSAMDERVPSERIEGLTIRSFDGEQRFALPTTYTRRFIPANHDHIPTPEMAMRIPHLSKISHHLMPQQSCEVGLLIGYDCARALIPRDVIPPADDNGPYGLRTDLGWSIVGTVKEDEHKYAYEDDPVGVSHRLTACEIPAELRTVNKDVLFAHKTSVKEEITPARVTRLMEADFLDRKDEGAPFSQNDVRFMNIMRKEIHKSAEGHYEMPLPFKGKRPALPSNNFHAKRRLDHLGRKLKQNEEYHRNYTKVMNTLLEKGYAESAPDHTPNGQTWYIPHHGVLQPNKLRVVFDCSAKCRGESLNDHLLTGPDLTNKLVGVLCRFRLERVAFMCDIKEMFHQFKVNLDDRDYLRFLWWTDGNFNQQPSEFRMKVHLFGAASSPGCANFGLRQVASDFAADFGEDVRDFIHQEFYVDDGLKSLPTVQQAVDLISRTKQLCEKGGLHLHKFVSNSREVLKTVPEEDRAKNVREINLLHDDLPLERALGVQWCVESDAFNFRITLQDKPLTRRGILSTVMSIYDPLGLLAPVVLTGKQILQTLCKLTADWDDPLPDVLRERWEKWRIDILELQSLSIPRCYKPAEFKAVKSVQFHHFADASTTGYGQCTYMRLTDAADRVHCTLVIGKSRVAPLKSVTVPRLELTAAAVAVKVKKFLKAELKRNDAEHVFWTDSKVVLGYIKNTDRRFHVFVANRIQQIRDHSSPSDWKYIESKNNPADEASRGLTVHQLKDSKWLHGPEMLWEKNFSIDEDGETFDLLPDDPEMKKSQVHVSQSSADVFDLSRLQRFSSWIAARKAVANCLLFISRLKQSCKDRRDGKASDYPTTRRGVTVQDLHLAEIEILKHVQKEAFEDEIQILKSIKKNQSLTERKKRRQIKKASHLHGLDAFLDDNDILRVGGRIRRGDDSYERKHPAILPQSLHITELIIRHCHELTAHQGRGMTLNQVRENGFWVLGGSNRVSKLIRKCVMCHKLRSPTQIQKMSDLPSDRVTETSPFTYCGMDCFGPWTIKEGRKEMKRYGLLFTCMASRAVHIETLNSLTTDSFIQALRRFTALRGPVQQLRSDRGTNFVGAEEELKRAWSEMDHQKVKDCLLNEGCDYVHFAFNVPSASHMGGVWERQIRSIRSVLETLLYQSGRQLDDESLRTLMCEAAAVINSRPLTVNHINDPTYPAPLTPNHLITMKSRVFLPPPGNFQSADMYSRKRWRRVQHLINEFWNRWKKEFLQNLQVRQKWTHPQREAEVGDIVIVKDVNAPRNQWPLARVIRVFPSEDGHIRKVKLVVGDSRVCNSGKRKNPLQELERPIHKLVLLLPREDQEEFPAKEPDI</sequence>
<reference evidence="4" key="2">
    <citation type="submission" date="2021-01" db="UniProtKB">
        <authorList>
            <consortium name="EnsemblMetazoa"/>
        </authorList>
    </citation>
    <scope>IDENTIFICATION</scope>
</reference>
<organism evidence="4 5">
    <name type="scientific">Strongylocentrotus purpuratus</name>
    <name type="common">Purple sea urchin</name>
    <dbReference type="NCBI Taxonomy" id="7668"/>
    <lineage>
        <taxon>Eukaryota</taxon>
        <taxon>Metazoa</taxon>
        <taxon>Echinodermata</taxon>
        <taxon>Eleutherozoa</taxon>
        <taxon>Echinozoa</taxon>
        <taxon>Echinoidea</taxon>
        <taxon>Euechinoidea</taxon>
        <taxon>Echinacea</taxon>
        <taxon>Camarodonta</taxon>
        <taxon>Echinidea</taxon>
        <taxon>Strongylocentrotidae</taxon>
        <taxon>Strongylocentrotus</taxon>
    </lineage>
</organism>
<dbReference type="GO" id="GO:0008270">
    <property type="term" value="F:zinc ion binding"/>
    <property type="evidence" value="ECO:0007669"/>
    <property type="project" value="UniProtKB-KW"/>
</dbReference>
<proteinExistence type="predicted"/>
<evidence type="ECO:0000259" key="3">
    <source>
        <dbReference type="PROSITE" id="PS50158"/>
    </source>
</evidence>
<dbReference type="Pfam" id="PF03564">
    <property type="entry name" value="DUF1759"/>
    <property type="match status" value="1"/>
</dbReference>
<dbReference type="GeneID" id="115923276"/>
<keyword evidence="5" id="KW-1185">Reference proteome</keyword>
<feature type="compositionally biased region" description="Polar residues" evidence="2">
    <location>
        <begin position="506"/>
        <end position="525"/>
    </location>
</feature>
<dbReference type="PANTHER" id="PTHR47331:SF5">
    <property type="entry name" value="RIBONUCLEASE H"/>
    <property type="match status" value="1"/>
</dbReference>
<dbReference type="InterPro" id="IPR012337">
    <property type="entry name" value="RNaseH-like_sf"/>
</dbReference>
<dbReference type="OrthoDB" id="10025024at2759"/>
<dbReference type="InterPro" id="IPR001878">
    <property type="entry name" value="Znf_CCHC"/>
</dbReference>
<evidence type="ECO:0000313" key="5">
    <source>
        <dbReference type="Proteomes" id="UP000007110"/>
    </source>
</evidence>
<dbReference type="Pfam" id="PF17921">
    <property type="entry name" value="Integrase_H2C2"/>
    <property type="match status" value="1"/>
</dbReference>
<dbReference type="Pfam" id="PF05380">
    <property type="entry name" value="Peptidase_A17"/>
    <property type="match status" value="1"/>
</dbReference>
<feature type="region of interest" description="Disordered" evidence="2">
    <location>
        <begin position="1"/>
        <end position="20"/>
    </location>
</feature>
<accession>A0A7M7SXZ1</accession>
<dbReference type="PROSITE" id="PS50158">
    <property type="entry name" value="ZF_CCHC"/>
    <property type="match status" value="1"/>
</dbReference>
<dbReference type="InterPro" id="IPR005312">
    <property type="entry name" value="DUF1759"/>
</dbReference>
<dbReference type="EnsemblMetazoa" id="XM_030983697">
    <property type="protein sequence ID" value="XP_030839557"/>
    <property type="gene ID" value="LOC115923276"/>
</dbReference>
<dbReference type="Gene3D" id="3.30.420.10">
    <property type="entry name" value="Ribonuclease H-like superfamily/Ribonuclease H"/>
    <property type="match status" value="1"/>
</dbReference>
<dbReference type="Proteomes" id="UP000007110">
    <property type="component" value="Unassembled WGS sequence"/>
</dbReference>
<keyword evidence="1" id="KW-0862">Zinc</keyword>
<dbReference type="InterPro" id="IPR041588">
    <property type="entry name" value="Integrase_H2C2"/>
</dbReference>
<dbReference type="InParanoid" id="A0A7M7SXZ1"/>